<dbReference type="FunFam" id="3.30.160.60:FF:000446">
    <property type="entry name" value="Zinc finger protein"/>
    <property type="match status" value="1"/>
</dbReference>
<feature type="domain" description="C2H2-type" evidence="13">
    <location>
        <begin position="52"/>
        <end position="79"/>
    </location>
</feature>
<protein>
    <submittedName>
        <fullName evidence="14">Oocyte zinc finger protein XlCOF8.4-like</fullName>
    </submittedName>
</protein>
<comment type="caution">
    <text evidence="14">The sequence shown here is derived from an EMBL/GenBank/DDBJ whole genome shotgun (WGS) entry which is preliminary data.</text>
</comment>
<dbReference type="InterPro" id="IPR036236">
    <property type="entry name" value="Znf_C2H2_sf"/>
</dbReference>
<dbReference type="PROSITE" id="PS00028">
    <property type="entry name" value="ZINC_FINGER_C2H2_1"/>
    <property type="match status" value="3"/>
</dbReference>
<keyword evidence="2" id="KW-0479">Metal-binding</keyword>
<keyword evidence="7" id="KW-0238">DNA-binding</keyword>
<feature type="compositionally biased region" description="Basic and acidic residues" evidence="12">
    <location>
        <begin position="176"/>
        <end position="193"/>
    </location>
</feature>
<evidence type="ECO:0000313" key="15">
    <source>
        <dbReference type="Proteomes" id="UP000747542"/>
    </source>
</evidence>
<evidence type="ECO:0000256" key="8">
    <source>
        <dbReference type="ARBA" id="ARBA00023163"/>
    </source>
</evidence>
<dbReference type="GO" id="GO:0000978">
    <property type="term" value="F:RNA polymerase II cis-regulatory region sequence-specific DNA binding"/>
    <property type="evidence" value="ECO:0007669"/>
    <property type="project" value="TreeGrafter"/>
</dbReference>
<dbReference type="Pfam" id="PF00096">
    <property type="entry name" value="zf-C2H2"/>
    <property type="match status" value="3"/>
</dbReference>
<dbReference type="FunFam" id="3.30.160.60:FF:000145">
    <property type="entry name" value="Zinc finger protein 574"/>
    <property type="match status" value="1"/>
</dbReference>
<reference evidence="14" key="1">
    <citation type="journal article" date="2021" name="Sci. Adv.">
        <title>The American lobster genome reveals insights on longevity, neural, and immune adaptations.</title>
        <authorList>
            <person name="Polinski J.M."/>
            <person name="Zimin A.V."/>
            <person name="Clark K.F."/>
            <person name="Kohn A.B."/>
            <person name="Sadowski N."/>
            <person name="Timp W."/>
            <person name="Ptitsyn A."/>
            <person name="Khanna P."/>
            <person name="Romanova D.Y."/>
            <person name="Williams P."/>
            <person name="Greenwood S.J."/>
            <person name="Moroz L.L."/>
            <person name="Walt D.R."/>
            <person name="Bodnar A.G."/>
        </authorList>
    </citation>
    <scope>NUCLEOTIDE SEQUENCE</scope>
    <source>
        <strain evidence="14">GMGI-L3</strain>
    </source>
</reference>
<dbReference type="PANTHER" id="PTHR24388:SF54">
    <property type="entry name" value="PROTEIN ESCARGOT"/>
    <property type="match status" value="1"/>
</dbReference>
<dbReference type="Proteomes" id="UP000747542">
    <property type="component" value="Unassembled WGS sequence"/>
</dbReference>
<feature type="domain" description="C2H2-type" evidence="13">
    <location>
        <begin position="80"/>
        <end position="111"/>
    </location>
</feature>
<feature type="region of interest" description="Disordered" evidence="12">
    <location>
        <begin position="321"/>
        <end position="341"/>
    </location>
</feature>
<keyword evidence="5" id="KW-0862">Zinc</keyword>
<evidence type="ECO:0000256" key="1">
    <source>
        <dbReference type="ARBA" id="ARBA00004123"/>
    </source>
</evidence>
<sequence>MLDVSGASPGGRGLVSVAMPLPVSYWQPTPATTEVGMWGRRSGVRGAGERRHSCSVCGKAFKLKHHLVEHDVVHRSEKPFSCPLCPAAFKRAKQVKYHMRLHHQTHATVSPSLVPGTSDPAHTRTHKMWTVCEELAVRRPEGGDVDCPREGEGGGAATVSPLEQFLRDSSCSPPHIKAEPTDKGDASEGEPSRQSRGPSLEPTHQYLGVQRYPSLTALSGNIGVVGLTNPANLASIGSSSPGGLVGVLMAATAPRPQRRANNPLNCPVCGRVVLFRSEFEKHMRTHTGEKPFVCHLCSYRSAQRSNLNVHLKSVHKLYLPSNTSSSQPPPWNGNPDGGFIG</sequence>
<comment type="subcellular location">
    <subcellularLocation>
        <location evidence="1">Nucleus</location>
    </subcellularLocation>
</comment>
<evidence type="ECO:0000256" key="10">
    <source>
        <dbReference type="ARBA" id="ARBA00037948"/>
    </source>
</evidence>
<name>A0A8J5K0W2_HOMAM</name>
<dbReference type="SMART" id="SM00355">
    <property type="entry name" value="ZnF_C2H2"/>
    <property type="match status" value="4"/>
</dbReference>
<evidence type="ECO:0000256" key="2">
    <source>
        <dbReference type="ARBA" id="ARBA00022723"/>
    </source>
</evidence>
<keyword evidence="9" id="KW-0539">Nucleus</keyword>
<keyword evidence="8" id="KW-0804">Transcription</keyword>
<keyword evidence="4 11" id="KW-0863">Zinc-finger</keyword>
<evidence type="ECO:0000256" key="7">
    <source>
        <dbReference type="ARBA" id="ARBA00023125"/>
    </source>
</evidence>
<keyword evidence="6" id="KW-0805">Transcription regulation</keyword>
<accession>A0A8J5K0W2</accession>
<evidence type="ECO:0000256" key="3">
    <source>
        <dbReference type="ARBA" id="ARBA00022737"/>
    </source>
</evidence>
<gene>
    <name evidence="14" type="primary">Zo84-L</name>
    <name evidence="14" type="ORF">Hamer_G007271</name>
</gene>
<dbReference type="InterPro" id="IPR050527">
    <property type="entry name" value="Snail/Krueppel_Znf"/>
</dbReference>
<dbReference type="GO" id="GO:0000981">
    <property type="term" value="F:DNA-binding transcription factor activity, RNA polymerase II-specific"/>
    <property type="evidence" value="ECO:0007669"/>
    <property type="project" value="TreeGrafter"/>
</dbReference>
<evidence type="ECO:0000256" key="9">
    <source>
        <dbReference type="ARBA" id="ARBA00023242"/>
    </source>
</evidence>
<proteinExistence type="inferred from homology"/>
<dbReference type="PANTHER" id="PTHR24388">
    <property type="entry name" value="ZINC FINGER PROTEIN"/>
    <property type="match status" value="1"/>
</dbReference>
<dbReference type="GO" id="GO:0008270">
    <property type="term" value="F:zinc ion binding"/>
    <property type="evidence" value="ECO:0007669"/>
    <property type="project" value="UniProtKB-KW"/>
</dbReference>
<dbReference type="PROSITE" id="PS50157">
    <property type="entry name" value="ZINC_FINGER_C2H2_2"/>
    <property type="match status" value="4"/>
</dbReference>
<evidence type="ECO:0000256" key="11">
    <source>
        <dbReference type="PROSITE-ProRule" id="PRU00042"/>
    </source>
</evidence>
<evidence type="ECO:0000256" key="4">
    <source>
        <dbReference type="ARBA" id="ARBA00022771"/>
    </source>
</evidence>
<dbReference type="FunFam" id="3.30.160.60:FF:000322">
    <property type="entry name" value="GDNF-inducible zinc finger protein 1"/>
    <property type="match status" value="1"/>
</dbReference>
<comment type="similarity">
    <text evidence="10">Belongs to the snail C2H2-type zinc-finger protein family.</text>
</comment>
<organism evidence="14 15">
    <name type="scientific">Homarus americanus</name>
    <name type="common">American lobster</name>
    <dbReference type="NCBI Taxonomy" id="6706"/>
    <lineage>
        <taxon>Eukaryota</taxon>
        <taxon>Metazoa</taxon>
        <taxon>Ecdysozoa</taxon>
        <taxon>Arthropoda</taxon>
        <taxon>Crustacea</taxon>
        <taxon>Multicrustacea</taxon>
        <taxon>Malacostraca</taxon>
        <taxon>Eumalacostraca</taxon>
        <taxon>Eucarida</taxon>
        <taxon>Decapoda</taxon>
        <taxon>Pleocyemata</taxon>
        <taxon>Astacidea</taxon>
        <taxon>Nephropoidea</taxon>
        <taxon>Nephropidae</taxon>
        <taxon>Homarus</taxon>
    </lineage>
</organism>
<evidence type="ECO:0000259" key="13">
    <source>
        <dbReference type="PROSITE" id="PS50157"/>
    </source>
</evidence>
<keyword evidence="3" id="KW-0677">Repeat</keyword>
<feature type="domain" description="C2H2-type" evidence="13">
    <location>
        <begin position="292"/>
        <end position="320"/>
    </location>
</feature>
<evidence type="ECO:0000256" key="12">
    <source>
        <dbReference type="SAM" id="MobiDB-lite"/>
    </source>
</evidence>
<feature type="domain" description="C2H2-type" evidence="13">
    <location>
        <begin position="264"/>
        <end position="291"/>
    </location>
</feature>
<dbReference type="SUPFAM" id="SSF57667">
    <property type="entry name" value="beta-beta-alpha zinc fingers"/>
    <property type="match status" value="2"/>
</dbReference>
<dbReference type="InterPro" id="IPR013087">
    <property type="entry name" value="Znf_C2H2_type"/>
</dbReference>
<dbReference type="AlphaFoldDB" id="A0A8J5K0W2"/>
<evidence type="ECO:0000313" key="14">
    <source>
        <dbReference type="EMBL" id="KAG7165438.1"/>
    </source>
</evidence>
<feature type="region of interest" description="Disordered" evidence="12">
    <location>
        <begin position="168"/>
        <end position="202"/>
    </location>
</feature>
<dbReference type="EMBL" id="JAHLQT010024345">
    <property type="protein sequence ID" value="KAG7165438.1"/>
    <property type="molecule type" value="Genomic_DNA"/>
</dbReference>
<evidence type="ECO:0000256" key="6">
    <source>
        <dbReference type="ARBA" id="ARBA00023015"/>
    </source>
</evidence>
<dbReference type="Gene3D" id="3.30.160.60">
    <property type="entry name" value="Classic Zinc Finger"/>
    <property type="match status" value="4"/>
</dbReference>
<keyword evidence="15" id="KW-1185">Reference proteome</keyword>
<dbReference type="GO" id="GO:0005634">
    <property type="term" value="C:nucleus"/>
    <property type="evidence" value="ECO:0007669"/>
    <property type="project" value="UniProtKB-SubCell"/>
</dbReference>
<evidence type="ECO:0000256" key="5">
    <source>
        <dbReference type="ARBA" id="ARBA00022833"/>
    </source>
</evidence>